<evidence type="ECO:0000313" key="3">
    <source>
        <dbReference type="EMBL" id="MDD0993729.1"/>
    </source>
</evidence>
<name>A0ABT5NZU7_9PSED</name>
<protein>
    <submittedName>
        <fullName evidence="3">DUF4041 domain-containing protein</fullName>
    </submittedName>
</protein>
<dbReference type="SMART" id="SM00974">
    <property type="entry name" value="T5orf172"/>
    <property type="match status" value="1"/>
</dbReference>
<feature type="coiled-coil region" evidence="1">
    <location>
        <begin position="318"/>
        <end position="406"/>
    </location>
</feature>
<sequence length="564" mass="63473">MEFLALIAGITAVVFLINSVRAKGQINQLKTELAARQNDLRTTEEGLATLRQQLEQALKELERFKDIVDAEAEAARILSQANSERNQLLQQAQSKVTQADARLKQAIAQAEAESTQMLGKTKVERDRLLQQAQAKVEQAESRLQQAVADAGKIVADAQARAEQVAGDALAAMGKAKHYADAAQAMKNVVEGYGDAYIVPTYNLLDDLAEEFGFTEAGQKLKAARDYTRLMVKSGRAAACDYVEANRREIAVRFVVDAFNGKVDSVLSRSKSDNHGKLEQEIRDAAALVNLNGAPFRNARINEEYLHSRLEELRWAVTAKLLKDQEREEQRQLREKIREEEKARREFERAIKEAAKEEANLRKALEKAQEQVAAASAAERAEFEERLALLQEQLQAAEEKNQRALSMAQQTRAGHVYVISNIGSFGEQVFKIGMTRRLEPQDRVRELGDASVPFEFDVHAMIFSDDAPGLEKRLHRHFLREQVNKVNPRKEFFRIGLPAIRAELEELGVETQWTMSAKALEFKETQRIEQQILENPAIAAEWTRHQLEVEAAIEQSEDEEAFASA</sequence>
<dbReference type="Proteomes" id="UP001148203">
    <property type="component" value="Unassembled WGS sequence"/>
</dbReference>
<evidence type="ECO:0000256" key="1">
    <source>
        <dbReference type="SAM" id="Coils"/>
    </source>
</evidence>
<organism evidence="3 4">
    <name type="scientific">Pseudomonas fontis</name>
    <dbReference type="NCBI Taxonomy" id="2942633"/>
    <lineage>
        <taxon>Bacteria</taxon>
        <taxon>Pseudomonadati</taxon>
        <taxon>Pseudomonadota</taxon>
        <taxon>Gammaproteobacteria</taxon>
        <taxon>Pseudomonadales</taxon>
        <taxon>Pseudomonadaceae</taxon>
        <taxon>Pseudomonas</taxon>
    </lineage>
</organism>
<dbReference type="RefSeq" id="WP_273912813.1">
    <property type="nucleotide sequence ID" value="NZ_JAMDGX010000071.1"/>
</dbReference>
<feature type="domain" description="Bacteriophage T5 Orf172 DNA-binding" evidence="2">
    <location>
        <begin position="423"/>
        <end position="506"/>
    </location>
</feature>
<dbReference type="InterPro" id="IPR018306">
    <property type="entry name" value="Phage_T5_Orf172_DNA-bd"/>
</dbReference>
<dbReference type="InterPro" id="IPR025280">
    <property type="entry name" value="SNIPE"/>
</dbReference>
<keyword evidence="1" id="KW-0175">Coiled coil</keyword>
<feature type="coiled-coil region" evidence="1">
    <location>
        <begin position="40"/>
        <end position="149"/>
    </location>
</feature>
<accession>A0ABT5NZU7</accession>
<dbReference type="EMBL" id="JAMDGY010000104">
    <property type="protein sequence ID" value="MDD0993729.1"/>
    <property type="molecule type" value="Genomic_DNA"/>
</dbReference>
<proteinExistence type="predicted"/>
<evidence type="ECO:0000313" key="4">
    <source>
        <dbReference type="Proteomes" id="UP001148203"/>
    </source>
</evidence>
<dbReference type="Pfam" id="PF13455">
    <property type="entry name" value="MUG113"/>
    <property type="match status" value="1"/>
</dbReference>
<gene>
    <name evidence="3" type="ORF">M5G11_24680</name>
</gene>
<comment type="caution">
    <text evidence="3">The sequence shown here is derived from an EMBL/GenBank/DDBJ whole genome shotgun (WGS) entry which is preliminary data.</text>
</comment>
<keyword evidence="4" id="KW-1185">Reference proteome</keyword>
<evidence type="ECO:0000259" key="2">
    <source>
        <dbReference type="SMART" id="SM00974"/>
    </source>
</evidence>
<reference evidence="3 4" key="1">
    <citation type="submission" date="2022-05" db="EMBL/GenBank/DDBJ databases">
        <title>Novel Pseudomonas spp. Isolated from a Rainbow Trout Aquaculture Facility.</title>
        <authorList>
            <person name="Testerman T."/>
            <person name="Graf J."/>
        </authorList>
    </citation>
    <scope>NUCLEOTIDE SEQUENCE [LARGE SCALE GENOMIC DNA]</scope>
    <source>
        <strain evidence="3 4">ID681</strain>
    </source>
</reference>
<dbReference type="Pfam" id="PF13250">
    <property type="entry name" value="SNIPE"/>
    <property type="match status" value="1"/>
</dbReference>